<feature type="domain" description="Adenosine deaminase" evidence="7">
    <location>
        <begin position="743"/>
        <end position="810"/>
    </location>
</feature>
<keyword evidence="4" id="KW-0479">Metal-binding</keyword>
<evidence type="ECO:0000256" key="6">
    <source>
        <dbReference type="ARBA" id="ARBA00022833"/>
    </source>
</evidence>
<evidence type="ECO:0000313" key="9">
    <source>
        <dbReference type="Proteomes" id="UP000663929"/>
    </source>
</evidence>
<keyword evidence="6" id="KW-0862">Zinc</keyword>
<sequence>MRFQTESITDLFAEALGLTALPLLDVRARGLSAREQLRSGMERLGFRDEETIAATIDEWKARPASMVDRVRKLKRAVFCLERGITGVRRDPTAQRLMRLIDPDLLMSVPSNSGAQVFPSWRHWPTVPTVSHEQVAELLAHGSHESHIHLGGALPAVYFWVILMGGELSPTTIGGLAERVRGHAPDSDWRQSLTRAFWCRYWLASALDRHSRAVTGTPAFAQIRPEAWARLQLDRDAPPGLGPPRRFHRTDIAWELIPNHMAQRQAYTERQHRERKLRPPWPFLDPLRRPGCRLRIFPQAYVHYAEGERRLVSGLFRMLENLDTGREPVTVVTPDRLAQYLRTYLRIRNAFHHLLCHDQGSHGLHRFVETFARRGKLFEGGAGTSAGSRRRRQRQRRTWIRFERCRIAAALDSQLVEPFEGDAEAATPRQIELRVSLSGGPDLQRIIRAWANGIRDHLRLPSNIPGDGEVPSWDARIDDSSPERFRPHQVGLVVHAIKKGDRPHHRDAALEDAVRYWHLLRDYPQLRGLFVGFDAAGRERLAPPRTFAPAYHHLQNRGHRFARCGTPPPIRLGYTFHVGEDCADMLTALRHLDETAHLLLPEEGGRLGHALMLGEDPERFYAQRNGFSKLSIGTHLLSLVWAWGRLREADELDHHAWLAPAIQALAASGGDLRLSDCFTAMDLPEHDDAAPWQLSTGRPTLRHPAHSETELLNVLGFHGNAGSSVSIHPEPHWFDLVRSIQTLMLERLRQREVCIEANPTSNLLMGCYGNYAELPQIGFAEAGLAVSVSTDDPGLFMTSLPSEFANLAEDLRRRKGWQTSRIQAWLEARLADSGRNSFIHAGIGVPSPGRLFHYRP</sequence>
<protein>
    <recommendedName>
        <fullName evidence="3">adenosine deaminase</fullName>
        <ecNumber evidence="3">3.5.4.4</ecNumber>
    </recommendedName>
</protein>
<dbReference type="SUPFAM" id="SSF51556">
    <property type="entry name" value="Metallo-dependent hydrolases"/>
    <property type="match status" value="1"/>
</dbReference>
<evidence type="ECO:0000256" key="2">
    <source>
        <dbReference type="ARBA" id="ARBA00006676"/>
    </source>
</evidence>
<dbReference type="Pfam" id="PF00962">
    <property type="entry name" value="A_deaminase"/>
    <property type="match status" value="1"/>
</dbReference>
<dbReference type="GO" id="GO:0046872">
    <property type="term" value="F:metal ion binding"/>
    <property type="evidence" value="ECO:0007669"/>
    <property type="project" value="UniProtKB-KW"/>
</dbReference>
<dbReference type="PROSITE" id="PS00485">
    <property type="entry name" value="A_DEAMINASE"/>
    <property type="match status" value="1"/>
</dbReference>
<keyword evidence="9" id="KW-1185">Reference proteome</keyword>
<dbReference type="GO" id="GO:0006154">
    <property type="term" value="P:adenosine catabolic process"/>
    <property type="evidence" value="ECO:0007669"/>
    <property type="project" value="TreeGrafter"/>
</dbReference>
<reference evidence="8" key="1">
    <citation type="submission" date="2021-03" db="EMBL/GenBank/DDBJ databases">
        <title>Acanthopleuribacteraceae sp. M133.</title>
        <authorList>
            <person name="Wang G."/>
        </authorList>
    </citation>
    <scope>NUCLEOTIDE SEQUENCE</scope>
    <source>
        <strain evidence="8">M133</strain>
    </source>
</reference>
<dbReference type="EMBL" id="CP071793">
    <property type="protein sequence ID" value="QTD52811.1"/>
    <property type="molecule type" value="Genomic_DNA"/>
</dbReference>
<evidence type="ECO:0000256" key="5">
    <source>
        <dbReference type="ARBA" id="ARBA00022801"/>
    </source>
</evidence>
<comment type="similarity">
    <text evidence="2">Belongs to the metallo-dependent hydrolases superfamily. Adenosine and AMP deaminases family.</text>
</comment>
<proteinExistence type="inferred from homology"/>
<dbReference type="InterPro" id="IPR032466">
    <property type="entry name" value="Metal_Hydrolase"/>
</dbReference>
<dbReference type="RefSeq" id="WP_237382912.1">
    <property type="nucleotide sequence ID" value="NZ_CP071793.1"/>
</dbReference>
<evidence type="ECO:0000259" key="7">
    <source>
        <dbReference type="Pfam" id="PF00962"/>
    </source>
</evidence>
<keyword evidence="5" id="KW-0378">Hydrolase</keyword>
<dbReference type="Proteomes" id="UP000663929">
    <property type="component" value="Chromosome"/>
</dbReference>
<dbReference type="AlphaFoldDB" id="A0A8A4TUM0"/>
<name>A0A8A4TUM0_SULCO</name>
<organism evidence="8 9">
    <name type="scientific">Sulfidibacter corallicola</name>
    <dbReference type="NCBI Taxonomy" id="2818388"/>
    <lineage>
        <taxon>Bacteria</taxon>
        <taxon>Pseudomonadati</taxon>
        <taxon>Acidobacteriota</taxon>
        <taxon>Holophagae</taxon>
        <taxon>Acanthopleuribacterales</taxon>
        <taxon>Acanthopleuribacteraceae</taxon>
        <taxon>Sulfidibacter</taxon>
    </lineage>
</organism>
<dbReference type="InterPro" id="IPR006330">
    <property type="entry name" value="Ado/ade_deaminase"/>
</dbReference>
<dbReference type="Gene3D" id="3.20.20.140">
    <property type="entry name" value="Metal-dependent hydrolases"/>
    <property type="match status" value="2"/>
</dbReference>
<gene>
    <name evidence="8" type="ORF">J3U87_10070</name>
</gene>
<dbReference type="KEGG" id="scor:J3U87_10070"/>
<dbReference type="EC" id="3.5.4.4" evidence="3"/>
<accession>A0A8A4TUM0</accession>
<dbReference type="GO" id="GO:0046103">
    <property type="term" value="P:inosine biosynthetic process"/>
    <property type="evidence" value="ECO:0007669"/>
    <property type="project" value="TreeGrafter"/>
</dbReference>
<dbReference type="GO" id="GO:0009168">
    <property type="term" value="P:purine ribonucleoside monophosphate biosynthetic process"/>
    <property type="evidence" value="ECO:0007669"/>
    <property type="project" value="InterPro"/>
</dbReference>
<dbReference type="InterPro" id="IPR006650">
    <property type="entry name" value="A/AMP_deam_AS"/>
</dbReference>
<dbReference type="PANTHER" id="PTHR11409:SF43">
    <property type="entry name" value="ADENOSINE DEAMINASE"/>
    <property type="match status" value="1"/>
</dbReference>
<dbReference type="GO" id="GO:0043103">
    <property type="term" value="P:hypoxanthine salvage"/>
    <property type="evidence" value="ECO:0007669"/>
    <property type="project" value="TreeGrafter"/>
</dbReference>
<evidence type="ECO:0000313" key="8">
    <source>
        <dbReference type="EMBL" id="QTD52811.1"/>
    </source>
</evidence>
<dbReference type="InterPro" id="IPR001365">
    <property type="entry name" value="A_deaminase_dom"/>
</dbReference>
<dbReference type="GO" id="GO:0005829">
    <property type="term" value="C:cytosol"/>
    <property type="evidence" value="ECO:0007669"/>
    <property type="project" value="TreeGrafter"/>
</dbReference>
<evidence type="ECO:0000256" key="4">
    <source>
        <dbReference type="ARBA" id="ARBA00022723"/>
    </source>
</evidence>
<evidence type="ECO:0000256" key="1">
    <source>
        <dbReference type="ARBA" id="ARBA00001947"/>
    </source>
</evidence>
<dbReference type="GO" id="GO:0004000">
    <property type="term" value="F:adenosine deaminase activity"/>
    <property type="evidence" value="ECO:0007669"/>
    <property type="project" value="UniProtKB-ARBA"/>
</dbReference>
<evidence type="ECO:0000256" key="3">
    <source>
        <dbReference type="ARBA" id="ARBA00012784"/>
    </source>
</evidence>
<comment type="cofactor">
    <cofactor evidence="1">
        <name>Zn(2+)</name>
        <dbReference type="ChEBI" id="CHEBI:29105"/>
    </cofactor>
</comment>
<dbReference type="PANTHER" id="PTHR11409">
    <property type="entry name" value="ADENOSINE DEAMINASE"/>
    <property type="match status" value="1"/>
</dbReference>